<keyword evidence="2" id="KW-1185">Reference proteome</keyword>
<dbReference type="InterPro" id="IPR019587">
    <property type="entry name" value="Polyketide_cyclase/dehydratase"/>
</dbReference>
<evidence type="ECO:0000313" key="2">
    <source>
        <dbReference type="Proteomes" id="UP000431092"/>
    </source>
</evidence>
<name>A0A6I3IAF4_9MICO</name>
<evidence type="ECO:0008006" key="3">
    <source>
        <dbReference type="Google" id="ProtNLM"/>
    </source>
</evidence>
<dbReference type="Pfam" id="PF10604">
    <property type="entry name" value="Polyketide_cyc2"/>
    <property type="match status" value="1"/>
</dbReference>
<sequence length="134" mass="15049">MSQYERSVQIPRPAQDVFDYVKDVEKLPEHFPQITSVEKLDGDTIRTTAHVETAEEGEKDVQGTAWFRVGSDGMTVEWGSEGPNNYHGELDVDEDDANASTLTVRIWTDRQSDSIEQELHKAVDGLSQTIQKAV</sequence>
<proteinExistence type="predicted"/>
<gene>
    <name evidence="1" type="ORF">GGG17_04210</name>
</gene>
<organism evidence="1 2">
    <name type="scientific">Arsenicicoccus cauae</name>
    <dbReference type="NCBI Taxonomy" id="2663847"/>
    <lineage>
        <taxon>Bacteria</taxon>
        <taxon>Bacillati</taxon>
        <taxon>Actinomycetota</taxon>
        <taxon>Actinomycetes</taxon>
        <taxon>Micrococcales</taxon>
        <taxon>Intrasporangiaceae</taxon>
        <taxon>Arsenicicoccus</taxon>
    </lineage>
</organism>
<dbReference type="AlphaFoldDB" id="A0A6I3IAF4"/>
<reference evidence="1 2" key="1">
    <citation type="submission" date="2019-11" db="EMBL/GenBank/DDBJ databases">
        <title>Whole genome sequencing identifies a novel species of the genus Arsenicicoccus isolated from human blood.</title>
        <authorList>
            <person name="Jeong J.H."/>
            <person name="Kweon O.J."/>
            <person name="Kim H.R."/>
            <person name="Kim T.-H."/>
            <person name="Ha S.-M."/>
            <person name="Lee M.-K."/>
        </authorList>
    </citation>
    <scope>NUCLEOTIDE SEQUENCE [LARGE SCALE GENOMIC DNA]</scope>
    <source>
        <strain evidence="1 2">MKL-02</strain>
    </source>
</reference>
<dbReference type="CDD" id="cd07812">
    <property type="entry name" value="SRPBCC"/>
    <property type="match status" value="1"/>
</dbReference>
<protein>
    <recommendedName>
        <fullName evidence="3">SRPBCC family protein</fullName>
    </recommendedName>
</protein>
<evidence type="ECO:0000313" key="1">
    <source>
        <dbReference type="EMBL" id="MTB71188.1"/>
    </source>
</evidence>
<dbReference type="Gene3D" id="3.30.530.20">
    <property type="match status" value="1"/>
</dbReference>
<comment type="caution">
    <text evidence="1">The sequence shown here is derived from an EMBL/GenBank/DDBJ whole genome shotgun (WGS) entry which is preliminary data.</text>
</comment>
<dbReference type="InterPro" id="IPR023393">
    <property type="entry name" value="START-like_dom_sf"/>
</dbReference>
<dbReference type="RefSeq" id="WP_154592517.1">
    <property type="nucleotide sequence ID" value="NZ_CP171001.1"/>
</dbReference>
<accession>A0A6I3IAF4</accession>
<dbReference type="Proteomes" id="UP000431092">
    <property type="component" value="Unassembled WGS sequence"/>
</dbReference>
<dbReference type="SUPFAM" id="SSF55961">
    <property type="entry name" value="Bet v1-like"/>
    <property type="match status" value="1"/>
</dbReference>
<dbReference type="EMBL" id="WLVL01000017">
    <property type="protein sequence ID" value="MTB71188.1"/>
    <property type="molecule type" value="Genomic_DNA"/>
</dbReference>